<organism evidence="2 3">
    <name type="scientific">Enterococcus mundtii</name>
    <dbReference type="NCBI Taxonomy" id="53346"/>
    <lineage>
        <taxon>Bacteria</taxon>
        <taxon>Bacillati</taxon>
        <taxon>Bacillota</taxon>
        <taxon>Bacilli</taxon>
        <taxon>Lactobacillales</taxon>
        <taxon>Enterococcaceae</taxon>
        <taxon>Enterococcus</taxon>
    </lineage>
</organism>
<feature type="transmembrane region" description="Helical" evidence="1">
    <location>
        <begin position="170"/>
        <end position="186"/>
    </location>
</feature>
<dbReference type="Proteomes" id="UP000237934">
    <property type="component" value="Unassembled WGS sequence"/>
</dbReference>
<feature type="transmembrane region" description="Helical" evidence="1">
    <location>
        <begin position="12"/>
        <end position="34"/>
    </location>
</feature>
<gene>
    <name evidence="2" type="ORF">CUS89_05920</name>
</gene>
<reference evidence="2 3" key="1">
    <citation type="journal article" date="2018" name="Pathog. Dis.">
        <title>Whole-genome sequencing based characterization of antimicrobial resistance in Enterococcus.</title>
        <authorList>
            <person name="Tyson G."/>
        </authorList>
    </citation>
    <scope>NUCLEOTIDE SEQUENCE [LARGE SCALE GENOMIC DNA]</scope>
    <source>
        <strain evidence="2 3">CVM N55263</strain>
    </source>
</reference>
<accession>A0A2S7RVG0</accession>
<feature type="transmembrane region" description="Helical" evidence="1">
    <location>
        <begin position="346"/>
        <end position="369"/>
    </location>
</feature>
<dbReference type="AlphaFoldDB" id="A0A2S7RVG0"/>
<evidence type="ECO:0000313" key="3">
    <source>
        <dbReference type="Proteomes" id="UP000237934"/>
    </source>
</evidence>
<evidence type="ECO:0000256" key="1">
    <source>
        <dbReference type="SAM" id="Phobius"/>
    </source>
</evidence>
<keyword evidence="1" id="KW-0812">Transmembrane</keyword>
<sequence length="417" mass="48101">MNTNKQRTITFFMGIVAIFPVIDVLNGLFLSIGVRFPIGVVYRLLFFLFLIGMIVFGRITRSYYTYLTYGFIATTLALFLLQSAFLQYSWSWLIADLSVYIKYLLWVLIPYFVYQRKELISKVHYDQLFIIISVLFTLGLLIPYFLGLGYQTYDNSDAGYKGYFFANNDTSFAFIVSITFTVQALIESIKEQNHRRSLFLGSLFVGNFVCLVLVGTKTGIFYGLTTLLYLLWRLIKGIERQALMQQLFIWLLSFFSIFWLVVQGFPLMIEAVEGTYVRLVYFYHLFDGDLIRLISSSRSDFLIGGMSAFLNDEWRHFTMIFGQGFEYRLANFGRLGLIEMDFFDTLFGQGFLGTSLLILMSAYFLYLAFQSTKRSVYSLGLIVVFFYSFFAGHVLYSALSSTFLGLICGGIILTEKE</sequence>
<dbReference type="InterPro" id="IPR049504">
    <property type="entry name" value="O-antigen_lig"/>
</dbReference>
<feature type="transmembrane region" description="Helical" evidence="1">
    <location>
        <begin position="92"/>
        <end position="113"/>
    </location>
</feature>
<dbReference type="Pfam" id="PF13425">
    <property type="entry name" value="O-antigen_lig"/>
    <property type="match status" value="1"/>
</dbReference>
<dbReference type="RefSeq" id="WP_104871422.1">
    <property type="nucleotide sequence ID" value="NZ_PUAP01000019.1"/>
</dbReference>
<feature type="transmembrane region" description="Helical" evidence="1">
    <location>
        <begin position="220"/>
        <end position="235"/>
    </location>
</feature>
<feature type="transmembrane region" description="Helical" evidence="1">
    <location>
        <begin position="376"/>
        <end position="396"/>
    </location>
</feature>
<feature type="transmembrane region" description="Helical" evidence="1">
    <location>
        <begin position="66"/>
        <end position="86"/>
    </location>
</feature>
<feature type="transmembrane region" description="Helical" evidence="1">
    <location>
        <begin position="40"/>
        <end position="59"/>
    </location>
</feature>
<evidence type="ECO:0000313" key="2">
    <source>
        <dbReference type="EMBL" id="PQF23830.1"/>
    </source>
</evidence>
<comment type="caution">
    <text evidence="2">The sequence shown here is derived from an EMBL/GenBank/DDBJ whole genome shotgun (WGS) entry which is preliminary data.</text>
</comment>
<feature type="transmembrane region" description="Helical" evidence="1">
    <location>
        <begin position="198"/>
        <end position="214"/>
    </location>
</feature>
<protein>
    <submittedName>
        <fullName evidence="2">Uncharacterized protein</fullName>
    </submittedName>
</protein>
<keyword evidence="1" id="KW-0472">Membrane</keyword>
<proteinExistence type="predicted"/>
<feature type="transmembrane region" description="Helical" evidence="1">
    <location>
        <begin position="247"/>
        <end position="269"/>
    </location>
</feature>
<feature type="transmembrane region" description="Helical" evidence="1">
    <location>
        <begin position="125"/>
        <end position="150"/>
    </location>
</feature>
<dbReference type="EMBL" id="PUAP01000019">
    <property type="protein sequence ID" value="PQF23830.1"/>
    <property type="molecule type" value="Genomic_DNA"/>
</dbReference>
<keyword evidence="1" id="KW-1133">Transmembrane helix</keyword>
<name>A0A2S7RVG0_ENTMU</name>